<dbReference type="EMBL" id="HF584398">
    <property type="protein sequence ID" value="CCQ43895.1"/>
    <property type="molecule type" value="Genomic_DNA"/>
</dbReference>
<dbReference type="OrthoDB" id="539213at2759"/>
<organism evidence="1">
    <name type="scientific">Homo sapiens</name>
    <name type="common">Human</name>
    <dbReference type="NCBI Taxonomy" id="9606"/>
    <lineage>
        <taxon>Eukaryota</taxon>
        <taxon>Metazoa</taxon>
        <taxon>Chordata</taxon>
        <taxon>Craniata</taxon>
        <taxon>Vertebrata</taxon>
        <taxon>Euteleostomi</taxon>
        <taxon>Mammalia</taxon>
        <taxon>Eutheria</taxon>
        <taxon>Euarchontoglires</taxon>
        <taxon>Primates</taxon>
        <taxon>Haplorrhini</taxon>
        <taxon>Catarrhini</taxon>
        <taxon>Hominidae</taxon>
        <taxon>Homo</taxon>
    </lineage>
</organism>
<proteinExistence type="predicted"/>
<dbReference type="ChiTaRS" id="ANKS6">
    <property type="organism name" value="human"/>
</dbReference>
<accession>L8E994</accession>
<reference evidence="1" key="1">
    <citation type="journal article" date="2013" name="PLoS ONE">
        <title>Direct detection of alternative open reading frames translation products in human significantly expands the proteome.</title>
        <authorList>
            <person name="Vanderperre B."/>
            <person name="Lucier J.-F."/>
            <person name="Motard J."/>
            <person name="Tremblay G."/>
            <person name="Vanderperre S."/>
            <person name="Wisztorski M."/>
            <person name="Salzet M."/>
            <person name="Boisvert F.-M."/>
            <person name="Roucou X."/>
        </authorList>
    </citation>
    <scope>NUCLEOTIDE SEQUENCE</scope>
</reference>
<protein>
    <submittedName>
        <fullName evidence="1">Alternative protein ANKS6</fullName>
    </submittedName>
</protein>
<gene>
    <name evidence="1" type="primary">ANKS6</name>
</gene>
<evidence type="ECO:0000313" key="1">
    <source>
        <dbReference type="EMBL" id="CCQ43895.1"/>
    </source>
</evidence>
<sequence length="46" mass="5514">MCMSNAFFFIAKRVYYRRKEVEACCVDPFFFLAFSFLICKVEGQTR</sequence>
<name>L8E994_HUMAN</name>
<dbReference type="AlphaFoldDB" id="L8E994"/>